<evidence type="ECO:0000313" key="1">
    <source>
        <dbReference type="EMBL" id="CUU55344.1"/>
    </source>
</evidence>
<dbReference type="EMBL" id="FAOZ01000004">
    <property type="protein sequence ID" value="CUU55344.1"/>
    <property type="molecule type" value="Genomic_DNA"/>
</dbReference>
<dbReference type="Proteomes" id="UP000198802">
    <property type="component" value="Unassembled WGS sequence"/>
</dbReference>
<gene>
    <name evidence="1" type="ORF">Ga0074812_104426</name>
</gene>
<organism evidence="1 2">
    <name type="scientific">Parafrankia irregularis</name>
    <dbReference type="NCBI Taxonomy" id="795642"/>
    <lineage>
        <taxon>Bacteria</taxon>
        <taxon>Bacillati</taxon>
        <taxon>Actinomycetota</taxon>
        <taxon>Actinomycetes</taxon>
        <taxon>Frankiales</taxon>
        <taxon>Frankiaceae</taxon>
        <taxon>Parafrankia</taxon>
    </lineage>
</organism>
<dbReference type="AlphaFoldDB" id="A0A0S4QIH1"/>
<evidence type="ECO:0000313" key="2">
    <source>
        <dbReference type="Proteomes" id="UP000198802"/>
    </source>
</evidence>
<accession>A0A0S4QIH1</accession>
<sequence>MAAERLCHAFEEGAFSAATGGLAPLPIAVFVSESKRP</sequence>
<name>A0A0S4QIH1_9ACTN</name>
<protein>
    <submittedName>
        <fullName evidence="1">Uncharacterized protein</fullName>
    </submittedName>
</protein>
<reference evidence="2" key="1">
    <citation type="submission" date="2015-11" db="EMBL/GenBank/DDBJ databases">
        <authorList>
            <person name="Varghese N."/>
        </authorList>
    </citation>
    <scope>NUCLEOTIDE SEQUENCE [LARGE SCALE GENOMIC DNA]</scope>
    <source>
        <strain evidence="2">DSM 45899</strain>
    </source>
</reference>
<proteinExistence type="predicted"/>
<keyword evidence="2" id="KW-1185">Reference proteome</keyword>